<gene>
    <name evidence="3" type="ORF">ACFQ27_13570</name>
</gene>
<dbReference type="InterPro" id="IPR005545">
    <property type="entry name" value="YCII"/>
</dbReference>
<dbReference type="Proteomes" id="UP001597216">
    <property type="component" value="Unassembled WGS sequence"/>
</dbReference>
<evidence type="ECO:0000313" key="4">
    <source>
        <dbReference type="Proteomes" id="UP001597216"/>
    </source>
</evidence>
<evidence type="ECO:0000256" key="1">
    <source>
        <dbReference type="ARBA" id="ARBA00007689"/>
    </source>
</evidence>
<dbReference type="EMBL" id="JBHTLQ010000031">
    <property type="protein sequence ID" value="MFD1191612.1"/>
    <property type="molecule type" value="Genomic_DNA"/>
</dbReference>
<protein>
    <submittedName>
        <fullName evidence="3">YciI family protein</fullName>
    </submittedName>
</protein>
<name>A0ABW3T4B9_9CAUL</name>
<dbReference type="SUPFAM" id="SSF54909">
    <property type="entry name" value="Dimeric alpha+beta barrel"/>
    <property type="match status" value="1"/>
</dbReference>
<proteinExistence type="inferred from homology"/>
<dbReference type="InterPro" id="IPR011008">
    <property type="entry name" value="Dimeric_a/b-barrel"/>
</dbReference>
<feature type="domain" description="YCII-related" evidence="2">
    <location>
        <begin position="1"/>
        <end position="89"/>
    </location>
</feature>
<dbReference type="PANTHER" id="PTHR35174">
    <property type="entry name" value="BLL7171 PROTEIN-RELATED"/>
    <property type="match status" value="1"/>
</dbReference>
<dbReference type="Gene3D" id="3.30.70.1060">
    <property type="entry name" value="Dimeric alpha+beta barrel"/>
    <property type="match status" value="1"/>
</dbReference>
<keyword evidence="4" id="KW-1185">Reference proteome</keyword>
<dbReference type="Pfam" id="PF03795">
    <property type="entry name" value="YCII"/>
    <property type="match status" value="1"/>
</dbReference>
<reference evidence="4" key="1">
    <citation type="journal article" date="2019" name="Int. J. Syst. Evol. Microbiol.">
        <title>The Global Catalogue of Microorganisms (GCM) 10K type strain sequencing project: providing services to taxonomists for standard genome sequencing and annotation.</title>
        <authorList>
            <consortium name="The Broad Institute Genomics Platform"/>
            <consortium name="The Broad Institute Genome Sequencing Center for Infectious Disease"/>
            <person name="Wu L."/>
            <person name="Ma J."/>
        </authorList>
    </citation>
    <scope>NUCLEOTIDE SEQUENCE [LARGE SCALE GENOMIC DNA]</scope>
    <source>
        <strain evidence="4">CCUG 55074</strain>
    </source>
</reference>
<dbReference type="PANTHER" id="PTHR35174:SF1">
    <property type="entry name" value="BLL0086 PROTEIN"/>
    <property type="match status" value="1"/>
</dbReference>
<comment type="caution">
    <text evidence="3">The sequence shown here is derived from an EMBL/GenBank/DDBJ whole genome shotgun (WGS) entry which is preliminary data.</text>
</comment>
<accession>A0ABW3T4B9</accession>
<sequence length="123" mass="13120">MRFMFIIHSASDMAPTPALMEAMHAMAKREVEAGRMVADGGLMPPAMGAALQTKGGKTVTLDGPFAETKEVIGGFAIFELPDMEAAIASGREFMDVHVAHMPGWEGVCEIRQIAGSQVESLRA</sequence>
<comment type="similarity">
    <text evidence="1">Belongs to the YciI family.</text>
</comment>
<organism evidence="3 4">
    <name type="scientific">Phenylobacterium conjunctum</name>
    <dbReference type="NCBI Taxonomy" id="1298959"/>
    <lineage>
        <taxon>Bacteria</taxon>
        <taxon>Pseudomonadati</taxon>
        <taxon>Pseudomonadota</taxon>
        <taxon>Alphaproteobacteria</taxon>
        <taxon>Caulobacterales</taxon>
        <taxon>Caulobacteraceae</taxon>
        <taxon>Phenylobacterium</taxon>
    </lineage>
</organism>
<evidence type="ECO:0000259" key="2">
    <source>
        <dbReference type="Pfam" id="PF03795"/>
    </source>
</evidence>
<evidence type="ECO:0000313" key="3">
    <source>
        <dbReference type="EMBL" id="MFD1191612.1"/>
    </source>
</evidence>
<dbReference type="RefSeq" id="WP_377353961.1">
    <property type="nucleotide sequence ID" value="NZ_JBHTLQ010000031.1"/>
</dbReference>